<comment type="caution">
    <text evidence="9">The sequence shown here is derived from an EMBL/GenBank/DDBJ whole genome shotgun (WGS) entry which is preliminary data.</text>
</comment>
<keyword evidence="3" id="KW-0813">Transport</keyword>
<evidence type="ECO:0000256" key="1">
    <source>
        <dbReference type="ARBA" id="ARBA00004651"/>
    </source>
</evidence>
<evidence type="ECO:0000256" key="6">
    <source>
        <dbReference type="ARBA" id="ARBA00022989"/>
    </source>
</evidence>
<comment type="subcellular location">
    <subcellularLocation>
        <location evidence="1">Cell membrane</location>
        <topology evidence="1">Multi-pass membrane protein</topology>
    </subcellularLocation>
</comment>
<sequence>MNILKVFTFPSRNLIYVIPFIILLALVCGLFVDTSSLKNLLLPVAMLTVFPAMIGFQPRELLKLTDIRLLSANLLLNFIALPLSALLIGMILLEPWPELRLGLLIISVVPGGNMAVAFTMLFKGNVEVSLKLSTMNLLLGSLLAPLYLYILAGTLVEIAPYHIGKTIGLIVLVPLCAGVIVYNFLLKRFGREHFKREIKPLLPAFSVWGLIYLVFTSVSVKAEMIFSYPELVIQALSSLLLWYSIIFILCISIGRYFFSHKDAISLLLNVELRNLPICMGLAVTAFPPQTAMMVALAFLFQQQLALWVLKLDQRYRLLG</sequence>
<accession>A0ABS3AS38</accession>
<reference evidence="9 10" key="1">
    <citation type="submission" date="2021-02" db="EMBL/GenBank/DDBJ databases">
        <title>Activity-based single-cell genomes from oceanic crustal fluid captures similar information to metagenomic and metatranscriptomic surveys with orders of magnitude less sampling.</title>
        <authorList>
            <person name="D'Angelo T.S."/>
            <person name="Orcutt B.N."/>
        </authorList>
    </citation>
    <scope>NUCLEOTIDE SEQUENCE [LARGE SCALE GENOMIC DNA]</scope>
    <source>
        <strain evidence="9">AH-315-G02</strain>
    </source>
</reference>
<name>A0ABS3AS38_9BACT</name>
<keyword evidence="6 8" id="KW-1133">Transmembrane helix</keyword>
<comment type="similarity">
    <text evidence="2">Belongs to the arsenical resistance-3 (ACR3) (TC 2.A.59) family.</text>
</comment>
<evidence type="ECO:0000256" key="7">
    <source>
        <dbReference type="ARBA" id="ARBA00023136"/>
    </source>
</evidence>
<feature type="transmembrane region" description="Helical" evidence="8">
    <location>
        <begin position="198"/>
        <end position="220"/>
    </location>
</feature>
<dbReference type="Proteomes" id="UP000717534">
    <property type="component" value="Unassembled WGS sequence"/>
</dbReference>
<evidence type="ECO:0000256" key="8">
    <source>
        <dbReference type="SAM" id="Phobius"/>
    </source>
</evidence>
<evidence type="ECO:0000256" key="2">
    <source>
        <dbReference type="ARBA" id="ARBA00010110"/>
    </source>
</evidence>
<keyword evidence="5 8" id="KW-0812">Transmembrane</keyword>
<keyword evidence="4" id="KW-1003">Cell membrane</keyword>
<dbReference type="PANTHER" id="PTHR43057">
    <property type="entry name" value="ARSENITE EFFLUX TRANSPORTER"/>
    <property type="match status" value="1"/>
</dbReference>
<dbReference type="Pfam" id="PF01758">
    <property type="entry name" value="SBF"/>
    <property type="match status" value="1"/>
</dbReference>
<evidence type="ECO:0000256" key="4">
    <source>
        <dbReference type="ARBA" id="ARBA00022475"/>
    </source>
</evidence>
<evidence type="ECO:0000256" key="5">
    <source>
        <dbReference type="ARBA" id="ARBA00022692"/>
    </source>
</evidence>
<feature type="transmembrane region" description="Helical" evidence="8">
    <location>
        <begin position="40"/>
        <end position="57"/>
    </location>
</feature>
<organism evidence="9 10">
    <name type="scientific">Desulfotalea psychrophila</name>
    <dbReference type="NCBI Taxonomy" id="84980"/>
    <lineage>
        <taxon>Bacteria</taxon>
        <taxon>Pseudomonadati</taxon>
        <taxon>Thermodesulfobacteriota</taxon>
        <taxon>Desulfobulbia</taxon>
        <taxon>Desulfobulbales</taxon>
        <taxon>Desulfocapsaceae</taxon>
        <taxon>Desulfotalea</taxon>
    </lineage>
</organism>
<feature type="transmembrane region" description="Helical" evidence="8">
    <location>
        <begin position="167"/>
        <end position="186"/>
    </location>
</feature>
<evidence type="ECO:0000313" key="9">
    <source>
        <dbReference type="EMBL" id="MBN4067926.1"/>
    </source>
</evidence>
<feature type="transmembrane region" description="Helical" evidence="8">
    <location>
        <begin position="99"/>
        <end position="122"/>
    </location>
</feature>
<dbReference type="EMBL" id="JAFITO010000001">
    <property type="protein sequence ID" value="MBN4067926.1"/>
    <property type="molecule type" value="Genomic_DNA"/>
</dbReference>
<dbReference type="InterPro" id="IPR002657">
    <property type="entry name" value="BilAc:Na_symport/Acr3"/>
</dbReference>
<evidence type="ECO:0000313" key="10">
    <source>
        <dbReference type="Proteomes" id="UP000717534"/>
    </source>
</evidence>
<feature type="transmembrane region" description="Helical" evidence="8">
    <location>
        <begin position="14"/>
        <end position="34"/>
    </location>
</feature>
<keyword evidence="7 8" id="KW-0472">Membrane</keyword>
<keyword evidence="10" id="KW-1185">Reference proteome</keyword>
<proteinExistence type="inferred from homology"/>
<dbReference type="InterPro" id="IPR038770">
    <property type="entry name" value="Na+/solute_symporter_sf"/>
</dbReference>
<protein>
    <submittedName>
        <fullName evidence="9">Arsenic resistance protein</fullName>
    </submittedName>
</protein>
<feature type="transmembrane region" description="Helical" evidence="8">
    <location>
        <begin position="69"/>
        <end position="93"/>
    </location>
</feature>
<gene>
    <name evidence="9" type="ORF">JYU06_00160</name>
</gene>
<feature type="transmembrane region" description="Helical" evidence="8">
    <location>
        <begin position="134"/>
        <end position="155"/>
    </location>
</feature>
<evidence type="ECO:0000256" key="3">
    <source>
        <dbReference type="ARBA" id="ARBA00022448"/>
    </source>
</evidence>
<feature type="transmembrane region" description="Helical" evidence="8">
    <location>
        <begin position="240"/>
        <end position="258"/>
    </location>
</feature>
<dbReference type="InterPro" id="IPR004706">
    <property type="entry name" value="Arsenical-R_Acr3"/>
</dbReference>
<dbReference type="Gene3D" id="1.20.1530.20">
    <property type="match status" value="1"/>
</dbReference>
<dbReference type="PANTHER" id="PTHR43057:SF1">
    <property type="entry name" value="ARSENICAL-RESISTANCE PROTEIN 3"/>
    <property type="match status" value="1"/>
</dbReference>